<dbReference type="InterPro" id="IPR055356">
    <property type="entry name" value="ZP-N"/>
</dbReference>
<dbReference type="PANTHER" id="PTHR11576">
    <property type="entry name" value="ZONA PELLUCIDA SPERM-BINDING PROTEIN 3"/>
    <property type="match status" value="1"/>
</dbReference>
<organism evidence="3 4">
    <name type="scientific">Cyclopterus lumpus</name>
    <name type="common">Lumpsucker</name>
    <dbReference type="NCBI Taxonomy" id="8103"/>
    <lineage>
        <taxon>Eukaryota</taxon>
        <taxon>Metazoa</taxon>
        <taxon>Chordata</taxon>
        <taxon>Craniata</taxon>
        <taxon>Vertebrata</taxon>
        <taxon>Euteleostomi</taxon>
        <taxon>Actinopterygii</taxon>
        <taxon>Neopterygii</taxon>
        <taxon>Teleostei</taxon>
        <taxon>Neoteleostei</taxon>
        <taxon>Acanthomorphata</taxon>
        <taxon>Eupercaria</taxon>
        <taxon>Perciformes</taxon>
        <taxon>Cottioidei</taxon>
        <taxon>Cottales</taxon>
        <taxon>Cyclopteridae</taxon>
        <taxon>Cyclopterus</taxon>
    </lineage>
</organism>
<dbReference type="GO" id="GO:0031012">
    <property type="term" value="C:extracellular matrix"/>
    <property type="evidence" value="ECO:0007669"/>
    <property type="project" value="TreeGrafter"/>
</dbReference>
<dbReference type="InterPro" id="IPR055355">
    <property type="entry name" value="ZP-C"/>
</dbReference>
<protein>
    <recommendedName>
        <fullName evidence="2">ZP domain-containing protein</fullName>
    </recommendedName>
</protein>
<reference evidence="3" key="1">
    <citation type="submission" date="2025-08" db="UniProtKB">
        <authorList>
            <consortium name="Ensembl"/>
        </authorList>
    </citation>
    <scope>IDENTIFICATION</scope>
</reference>
<dbReference type="Pfam" id="PF23344">
    <property type="entry name" value="ZP-N"/>
    <property type="match status" value="1"/>
</dbReference>
<dbReference type="SMART" id="SM00241">
    <property type="entry name" value="ZP"/>
    <property type="match status" value="1"/>
</dbReference>
<dbReference type="PROSITE" id="PS51034">
    <property type="entry name" value="ZP_2"/>
    <property type="match status" value="1"/>
</dbReference>
<sequence>LQISSNKMCTDLFSPRPPSYNLPMFMHASGPLVSRELFRPVPHKSPLPVGLEALLLPTTGERQSVQGQSARAVHVSCDANTIAVRVDRLRLRAWATPSLFRLGSCEASSVGPLFLYFNHRLMECGGKSKLVYTHVLHYTPPPQGYIIRVLPLNLPIHCHYNRFHYSYQVGFKPQVFTNFALNICVYPAQGQPVLPDHWFYLGEPIYFVAQAGVLLAGERLYVDSCYATSSKDPNSKPKVDIIANYGYVSCKNTNGLQQSVYPFTFLDSCLLFVRRDMPALLLHVFRWEELEDTPLVCSCCDSTCTDVQDCKL</sequence>
<name>A0A8C2ZHX5_CYCLU</name>
<dbReference type="GO" id="GO:0007339">
    <property type="term" value="P:binding of sperm to zona pellucida"/>
    <property type="evidence" value="ECO:0007669"/>
    <property type="project" value="TreeGrafter"/>
</dbReference>
<dbReference type="Gene3D" id="2.60.40.4100">
    <property type="entry name" value="Zona pellucida, ZP-C domain"/>
    <property type="match status" value="1"/>
</dbReference>
<evidence type="ECO:0000259" key="2">
    <source>
        <dbReference type="PROSITE" id="PS51034"/>
    </source>
</evidence>
<dbReference type="Pfam" id="PF00100">
    <property type="entry name" value="Zona_pellucida"/>
    <property type="match status" value="1"/>
</dbReference>
<dbReference type="AlphaFoldDB" id="A0A8C2ZHX5"/>
<dbReference type="GO" id="GO:0035803">
    <property type="term" value="P:egg coat formation"/>
    <property type="evidence" value="ECO:0007669"/>
    <property type="project" value="TreeGrafter"/>
</dbReference>
<dbReference type="InterPro" id="IPR001507">
    <property type="entry name" value="ZP_dom"/>
</dbReference>
<dbReference type="Ensembl" id="ENSCLMT00005028824.1">
    <property type="protein sequence ID" value="ENSCLMP00005027643.1"/>
    <property type="gene ID" value="ENSCLMG00005013468.1"/>
</dbReference>
<evidence type="ECO:0000256" key="1">
    <source>
        <dbReference type="ARBA" id="ARBA00023157"/>
    </source>
</evidence>
<dbReference type="Gene3D" id="2.60.40.3210">
    <property type="entry name" value="Zona pellucida, ZP-N domain"/>
    <property type="match status" value="1"/>
</dbReference>
<reference evidence="3" key="2">
    <citation type="submission" date="2025-09" db="UniProtKB">
        <authorList>
            <consortium name="Ensembl"/>
        </authorList>
    </citation>
    <scope>IDENTIFICATION</scope>
</reference>
<keyword evidence="4" id="KW-1185">Reference proteome</keyword>
<keyword evidence="1" id="KW-1015">Disulfide bond</keyword>
<dbReference type="PANTHER" id="PTHR11576:SF15">
    <property type="entry name" value="ZONA PELLUCIDA SPERM-BINDING PROTEIN 3-LIKE"/>
    <property type="match status" value="1"/>
</dbReference>
<dbReference type="GO" id="GO:2000344">
    <property type="term" value="P:positive regulation of acrosome reaction"/>
    <property type="evidence" value="ECO:0007669"/>
    <property type="project" value="TreeGrafter"/>
</dbReference>
<dbReference type="GO" id="GO:0032190">
    <property type="term" value="F:acrosin binding"/>
    <property type="evidence" value="ECO:0007669"/>
    <property type="project" value="TreeGrafter"/>
</dbReference>
<evidence type="ECO:0000313" key="4">
    <source>
        <dbReference type="Proteomes" id="UP000694565"/>
    </source>
</evidence>
<feature type="domain" description="ZP" evidence="2">
    <location>
        <begin position="76"/>
        <end position="312"/>
    </location>
</feature>
<dbReference type="Proteomes" id="UP000694565">
    <property type="component" value="Unplaced"/>
</dbReference>
<dbReference type="InterPro" id="IPR042235">
    <property type="entry name" value="ZP-C_dom"/>
</dbReference>
<accession>A0A8C2ZHX5</accession>
<proteinExistence type="predicted"/>
<dbReference type="GeneTree" id="ENSGT01030000234567"/>
<evidence type="ECO:0000313" key="3">
    <source>
        <dbReference type="Ensembl" id="ENSCLMP00005027643.1"/>
    </source>
</evidence>